<dbReference type="PANTHER" id="PTHR43877:SF2">
    <property type="entry name" value="AMINOALKYLPHOSPHONATE N-ACETYLTRANSFERASE-RELATED"/>
    <property type="match status" value="1"/>
</dbReference>
<keyword evidence="4" id="KW-0689">Ribosomal protein</keyword>
<evidence type="ECO:0000256" key="2">
    <source>
        <dbReference type="ARBA" id="ARBA00023315"/>
    </source>
</evidence>
<evidence type="ECO:0000313" key="4">
    <source>
        <dbReference type="EMBL" id="PYF74114.1"/>
    </source>
</evidence>
<dbReference type="PROSITE" id="PS51186">
    <property type="entry name" value="GNAT"/>
    <property type="match status" value="1"/>
</dbReference>
<evidence type="ECO:0000256" key="1">
    <source>
        <dbReference type="ARBA" id="ARBA00022679"/>
    </source>
</evidence>
<dbReference type="Pfam" id="PF00583">
    <property type="entry name" value="Acetyltransf_1"/>
    <property type="match status" value="1"/>
</dbReference>
<protein>
    <submittedName>
        <fullName evidence="4">Ribosomal protein S18 acetylase RimI-like enzyme</fullName>
    </submittedName>
</protein>
<evidence type="ECO:0000259" key="3">
    <source>
        <dbReference type="PROSITE" id="PS51186"/>
    </source>
</evidence>
<dbReference type="GO" id="GO:0005840">
    <property type="term" value="C:ribosome"/>
    <property type="evidence" value="ECO:0007669"/>
    <property type="project" value="UniProtKB-KW"/>
</dbReference>
<feature type="domain" description="N-acetyltransferase" evidence="3">
    <location>
        <begin position="4"/>
        <end position="172"/>
    </location>
</feature>
<gene>
    <name evidence="4" type="ORF">B0O44_104285</name>
</gene>
<dbReference type="OrthoDB" id="7205533at2"/>
<dbReference type="InterPro" id="IPR000182">
    <property type="entry name" value="GNAT_dom"/>
</dbReference>
<dbReference type="CDD" id="cd04301">
    <property type="entry name" value="NAT_SF"/>
    <property type="match status" value="1"/>
</dbReference>
<sequence length="172" mass="19801">MEQIKISKAGTADVETVRAIGRETFFESFAKDNTEADMKKYLDENFSAEKIAAELGHPGSIFYVVWDGQKPVGYLKVNTEQAQTDLQEKDSLEIERIYVLSAYQGKKVGQLLYEKALEVALGLHKTSIWLGVWEQNSRAIKFYFNNGFRAFDKHVFKVGEDEQMDFLMRKRL</sequence>
<keyword evidence="2" id="KW-0012">Acyltransferase</keyword>
<dbReference type="Gene3D" id="3.40.630.30">
    <property type="match status" value="1"/>
</dbReference>
<comment type="caution">
    <text evidence="4">The sequence shown here is derived from an EMBL/GenBank/DDBJ whole genome shotgun (WGS) entry which is preliminary data.</text>
</comment>
<dbReference type="EMBL" id="QKLU01000004">
    <property type="protein sequence ID" value="PYF74114.1"/>
    <property type="molecule type" value="Genomic_DNA"/>
</dbReference>
<name>A0A318UCK9_9SPHI</name>
<accession>A0A318UCK9</accession>
<dbReference type="Proteomes" id="UP000248198">
    <property type="component" value="Unassembled WGS sequence"/>
</dbReference>
<keyword evidence="4" id="KW-0687">Ribonucleoprotein</keyword>
<dbReference type="InterPro" id="IPR050832">
    <property type="entry name" value="Bact_Acetyltransf"/>
</dbReference>
<evidence type="ECO:0000313" key="5">
    <source>
        <dbReference type="Proteomes" id="UP000248198"/>
    </source>
</evidence>
<dbReference type="PANTHER" id="PTHR43877">
    <property type="entry name" value="AMINOALKYLPHOSPHONATE N-ACETYLTRANSFERASE-RELATED-RELATED"/>
    <property type="match status" value="1"/>
</dbReference>
<reference evidence="4 5" key="1">
    <citation type="submission" date="2018-06" db="EMBL/GenBank/DDBJ databases">
        <title>Genomic Encyclopedia of Archaeal and Bacterial Type Strains, Phase II (KMG-II): from individual species to whole genera.</title>
        <authorList>
            <person name="Goeker M."/>
        </authorList>
    </citation>
    <scope>NUCLEOTIDE SEQUENCE [LARGE SCALE GENOMIC DNA]</scope>
    <source>
        <strain evidence="4 5">DSM 27372</strain>
    </source>
</reference>
<dbReference type="RefSeq" id="WP_110831116.1">
    <property type="nucleotide sequence ID" value="NZ_QKLU01000004.1"/>
</dbReference>
<keyword evidence="1" id="KW-0808">Transferase</keyword>
<dbReference type="GO" id="GO:0016747">
    <property type="term" value="F:acyltransferase activity, transferring groups other than amino-acyl groups"/>
    <property type="evidence" value="ECO:0007669"/>
    <property type="project" value="InterPro"/>
</dbReference>
<dbReference type="AlphaFoldDB" id="A0A318UCK9"/>
<keyword evidence="5" id="KW-1185">Reference proteome</keyword>
<dbReference type="InterPro" id="IPR016181">
    <property type="entry name" value="Acyl_CoA_acyltransferase"/>
</dbReference>
<dbReference type="SUPFAM" id="SSF55729">
    <property type="entry name" value="Acyl-CoA N-acyltransferases (Nat)"/>
    <property type="match status" value="1"/>
</dbReference>
<proteinExistence type="predicted"/>
<organism evidence="4 5">
    <name type="scientific">Pedobacter nutrimenti</name>
    <dbReference type="NCBI Taxonomy" id="1241337"/>
    <lineage>
        <taxon>Bacteria</taxon>
        <taxon>Pseudomonadati</taxon>
        <taxon>Bacteroidota</taxon>
        <taxon>Sphingobacteriia</taxon>
        <taxon>Sphingobacteriales</taxon>
        <taxon>Sphingobacteriaceae</taxon>
        <taxon>Pedobacter</taxon>
    </lineage>
</organism>